<dbReference type="EMBL" id="WMQE01000001">
    <property type="protein sequence ID" value="MTK19924.1"/>
    <property type="molecule type" value="Genomic_DNA"/>
</dbReference>
<accession>A0A173R0N0</accession>
<name>A0A173R0N0_9FIRM</name>
<organism evidence="1 2">
    <name type="scientific">Turicibacter sanguinis</name>
    <dbReference type="NCBI Taxonomy" id="154288"/>
    <lineage>
        <taxon>Bacteria</taxon>
        <taxon>Bacillati</taxon>
        <taxon>Bacillota</taxon>
        <taxon>Erysipelotrichia</taxon>
        <taxon>Erysipelotrichales</taxon>
        <taxon>Turicibacteraceae</taxon>
        <taxon>Turicibacter</taxon>
    </lineage>
</organism>
<proteinExistence type="predicted"/>
<protein>
    <submittedName>
        <fullName evidence="1">Uncharacterized protein</fullName>
    </submittedName>
</protein>
<dbReference type="Proteomes" id="UP000487649">
    <property type="component" value="Unassembled WGS sequence"/>
</dbReference>
<evidence type="ECO:0000313" key="2">
    <source>
        <dbReference type="Proteomes" id="UP000487649"/>
    </source>
</evidence>
<dbReference type="AlphaFoldDB" id="A0A173R0N0"/>
<dbReference type="OrthoDB" id="1653373at2"/>
<evidence type="ECO:0000313" key="1">
    <source>
        <dbReference type="EMBL" id="MTK19924.1"/>
    </source>
</evidence>
<comment type="caution">
    <text evidence="1">The sequence shown here is derived from an EMBL/GenBank/DDBJ whole genome shotgun (WGS) entry which is preliminary data.</text>
</comment>
<gene>
    <name evidence="1" type="ORF">GMA92_00535</name>
</gene>
<reference evidence="1 2" key="1">
    <citation type="journal article" date="2019" name="Nat. Med.">
        <title>A library of human gut bacterial isolates paired with longitudinal multiomics data enables mechanistic microbiome research.</title>
        <authorList>
            <person name="Poyet M."/>
            <person name="Groussin M."/>
            <person name="Gibbons S.M."/>
            <person name="Avila-Pacheco J."/>
            <person name="Jiang X."/>
            <person name="Kearney S.M."/>
            <person name="Perrotta A.R."/>
            <person name="Berdy B."/>
            <person name="Zhao S."/>
            <person name="Lieberman T.D."/>
            <person name="Swanson P.K."/>
            <person name="Smith M."/>
            <person name="Roesemann S."/>
            <person name="Alexander J.E."/>
            <person name="Rich S.A."/>
            <person name="Livny J."/>
            <person name="Vlamakis H."/>
            <person name="Clish C."/>
            <person name="Bullock K."/>
            <person name="Deik A."/>
            <person name="Scott J."/>
            <person name="Pierce K.A."/>
            <person name="Xavier R.J."/>
            <person name="Alm E.J."/>
        </authorList>
    </citation>
    <scope>NUCLEOTIDE SEQUENCE [LARGE SCALE GENOMIC DNA]</scope>
    <source>
        <strain evidence="1 2">BIOML-A198</strain>
    </source>
</reference>
<sequence length="197" mass="21743">MKKIVISISLLVTVLSIVYICQYNTASKTAEEAMSVAGADSIEILYEKKTEDGSILLYRTIGTDSLSIAYVNRNFSGYEFMDYNIAYEISNLEAQAGLSYVSLQKTEDVPYTIYAGITTDENLHEVLITEPSFSIAHSAKIIESDIEGTYIWMAYSPDFTGENFSLIGLSETGDIIGDIEQDGTQVTIHTIDTTEAH</sequence>
<dbReference type="GeneID" id="60060051"/>
<dbReference type="RefSeq" id="WP_006783840.1">
    <property type="nucleotide sequence ID" value="NZ_CABJBH010000008.1"/>
</dbReference>